<proteinExistence type="predicted"/>
<gene>
    <name evidence="2" type="ORF">dsat_2500</name>
</gene>
<keyword evidence="1" id="KW-0472">Membrane</keyword>
<sequence length="99" mass="11207">MARAEGAGKRELACFAGLLVLLLAVGLSLVWLNIERWDMAYRIERLERELEDKSSLVAKLEVEKGNLLSPQRLRKLAKDFDLAQARPGQIRHLEAGQRP</sequence>
<keyword evidence="1" id="KW-1133">Transmembrane helix</keyword>
<evidence type="ECO:0008006" key="4">
    <source>
        <dbReference type="Google" id="ProtNLM"/>
    </source>
</evidence>
<accession>S7TD74</accession>
<dbReference type="RefSeq" id="WP_020886386.1">
    <property type="nucleotide sequence ID" value="NZ_ATHI01000005.1"/>
</dbReference>
<evidence type="ECO:0000256" key="1">
    <source>
        <dbReference type="SAM" id="Phobius"/>
    </source>
</evidence>
<evidence type="ECO:0000313" key="2">
    <source>
        <dbReference type="EMBL" id="EPR35137.1"/>
    </source>
</evidence>
<protein>
    <recommendedName>
        <fullName evidence="4">Cell division protein FtsL</fullName>
    </recommendedName>
</protein>
<dbReference type="STRING" id="1121439.dsat_2500"/>
<evidence type="ECO:0000313" key="3">
    <source>
        <dbReference type="Proteomes" id="UP000014975"/>
    </source>
</evidence>
<name>S7TD74_9BACT</name>
<feature type="transmembrane region" description="Helical" evidence="1">
    <location>
        <begin position="12"/>
        <end position="32"/>
    </location>
</feature>
<keyword evidence="1" id="KW-0812">Transmembrane</keyword>
<reference evidence="2 3" key="1">
    <citation type="journal article" date="2013" name="Genome Announc.">
        <title>Draft genome sequences for three mercury-methylating, sulfate-reducing bacteria.</title>
        <authorList>
            <person name="Brown S.D."/>
            <person name="Hurt R.A.Jr."/>
            <person name="Gilmour C.C."/>
            <person name="Elias D.A."/>
        </authorList>
    </citation>
    <scope>NUCLEOTIDE SEQUENCE [LARGE SCALE GENOMIC DNA]</scope>
    <source>
        <strain evidence="2 3">DSM 16529</strain>
    </source>
</reference>
<dbReference type="OrthoDB" id="5471898at2"/>
<dbReference type="EMBL" id="ATHI01000005">
    <property type="protein sequence ID" value="EPR35137.1"/>
    <property type="molecule type" value="Genomic_DNA"/>
</dbReference>
<dbReference type="PATRIC" id="fig|1121439.3.peg.897"/>
<keyword evidence="3" id="KW-1185">Reference proteome</keyword>
<dbReference type="Proteomes" id="UP000014975">
    <property type="component" value="Unassembled WGS sequence"/>
</dbReference>
<dbReference type="eggNOG" id="ENOG5033KYK">
    <property type="taxonomic scope" value="Bacteria"/>
</dbReference>
<dbReference type="AlphaFoldDB" id="S7TD74"/>
<organism evidence="2 3">
    <name type="scientific">Alkalidesulfovibrio alkalitolerans DSM 16529</name>
    <dbReference type="NCBI Taxonomy" id="1121439"/>
    <lineage>
        <taxon>Bacteria</taxon>
        <taxon>Pseudomonadati</taxon>
        <taxon>Thermodesulfobacteriota</taxon>
        <taxon>Desulfovibrionia</taxon>
        <taxon>Desulfovibrionales</taxon>
        <taxon>Desulfovibrionaceae</taxon>
        <taxon>Alkalidesulfovibrio</taxon>
    </lineage>
</organism>
<comment type="caution">
    <text evidence="2">The sequence shown here is derived from an EMBL/GenBank/DDBJ whole genome shotgun (WGS) entry which is preliminary data.</text>
</comment>